<dbReference type="EMBL" id="CAJNNV010027095">
    <property type="protein sequence ID" value="CAE8619472.1"/>
    <property type="molecule type" value="Genomic_DNA"/>
</dbReference>
<proteinExistence type="predicted"/>
<keyword evidence="2" id="KW-1185">Reference proteome</keyword>
<name>A0A813G3M8_POLGL</name>
<accession>A0A813G3M8</accession>
<feature type="non-terminal residue" evidence="1">
    <location>
        <position position="128"/>
    </location>
</feature>
<dbReference type="AlphaFoldDB" id="A0A813G3M8"/>
<protein>
    <submittedName>
        <fullName evidence="1">Uncharacterized protein</fullName>
    </submittedName>
</protein>
<comment type="caution">
    <text evidence="1">The sequence shown here is derived from an EMBL/GenBank/DDBJ whole genome shotgun (WGS) entry which is preliminary data.</text>
</comment>
<gene>
    <name evidence="1" type="ORF">PGLA1383_LOCUS37060</name>
</gene>
<evidence type="ECO:0000313" key="2">
    <source>
        <dbReference type="Proteomes" id="UP000654075"/>
    </source>
</evidence>
<dbReference type="Proteomes" id="UP000654075">
    <property type="component" value="Unassembled WGS sequence"/>
</dbReference>
<reference evidence="1" key="1">
    <citation type="submission" date="2021-02" db="EMBL/GenBank/DDBJ databases">
        <authorList>
            <person name="Dougan E. K."/>
            <person name="Rhodes N."/>
            <person name="Thang M."/>
            <person name="Chan C."/>
        </authorList>
    </citation>
    <scope>NUCLEOTIDE SEQUENCE</scope>
</reference>
<evidence type="ECO:0000313" key="1">
    <source>
        <dbReference type="EMBL" id="CAE8619472.1"/>
    </source>
</evidence>
<organism evidence="1 2">
    <name type="scientific">Polarella glacialis</name>
    <name type="common">Dinoflagellate</name>
    <dbReference type="NCBI Taxonomy" id="89957"/>
    <lineage>
        <taxon>Eukaryota</taxon>
        <taxon>Sar</taxon>
        <taxon>Alveolata</taxon>
        <taxon>Dinophyceae</taxon>
        <taxon>Suessiales</taxon>
        <taxon>Suessiaceae</taxon>
        <taxon>Polarella</taxon>
    </lineage>
</organism>
<sequence>MGLPKALEQRAMLIEQLSSILRRSPCIVFVWDARHRLPVRFSSIFISEMADAEGLRELYEKPNSDRWASFAAAAFSLEEWLSHFPEDMSAQLWAHRVALARADFTQLNSTIARIYGYAHSSARHICSV</sequence>